<evidence type="ECO:0000313" key="3">
    <source>
        <dbReference type="EMBL" id="MBR7836394.1"/>
    </source>
</evidence>
<proteinExistence type="predicted"/>
<evidence type="ECO:0000256" key="1">
    <source>
        <dbReference type="SAM" id="MobiDB-lite"/>
    </source>
</evidence>
<evidence type="ECO:0000259" key="2">
    <source>
        <dbReference type="Pfam" id="PF13349"/>
    </source>
</evidence>
<gene>
    <name evidence="3" type="ORF">KDL01_24160</name>
</gene>
<reference evidence="3" key="1">
    <citation type="submission" date="2021-04" db="EMBL/GenBank/DDBJ databases">
        <title>Genome based classification of Actinospica acidithermotolerans sp. nov., an actinobacterium isolated from an Indonesian hot spring.</title>
        <authorList>
            <person name="Kusuma A.B."/>
            <person name="Putra K.E."/>
            <person name="Nafisah S."/>
            <person name="Loh J."/>
            <person name="Nouioui I."/>
            <person name="Goodfellow M."/>
        </authorList>
    </citation>
    <scope>NUCLEOTIDE SEQUENCE</scope>
    <source>
        <strain evidence="3">CSCA 57</strain>
    </source>
</reference>
<dbReference type="Pfam" id="PF13349">
    <property type="entry name" value="DUF4097"/>
    <property type="match status" value="1"/>
</dbReference>
<dbReference type="RefSeq" id="WP_212530869.1">
    <property type="nucleotide sequence ID" value="NZ_JAGSOG010000139.1"/>
</dbReference>
<evidence type="ECO:0000313" key="4">
    <source>
        <dbReference type="Proteomes" id="UP000675781"/>
    </source>
</evidence>
<accession>A0A941EWR3</accession>
<sequence length="295" mass="30331">MAETWKIEAPEQLALGEGVRRLRLHAVGGRINVLGVDGPAALEVSRISGPPLTVELTDGELQIRHGEESLRTGLLSWLSRGARQEVELSVSVPPDALVEVTVVSGPVVLSNLHERVTLKGVSGELTLAGMYGPTAVSTVSGAVTVEQATDDLSVRAVSGAITVLAGSGGRIDLNTVAGAITLDLEEPLPSQVKTSCVSGGLTVRLPHDPDVEVALTSTSGQATSQFGEVTASRKPGSSRLSGRVGTGRTRLSGHTVSGAITVLRRDPDEDPIEDGYPGAGGAGSTGNDEGIEDAR</sequence>
<comment type="caution">
    <text evidence="3">The sequence shown here is derived from an EMBL/GenBank/DDBJ whole genome shotgun (WGS) entry which is preliminary data.</text>
</comment>
<feature type="region of interest" description="Disordered" evidence="1">
    <location>
        <begin position="222"/>
        <end position="295"/>
    </location>
</feature>
<protein>
    <submittedName>
        <fullName evidence="3">DUF4097 family beta strand repeat protein</fullName>
    </submittedName>
</protein>
<dbReference type="Proteomes" id="UP000675781">
    <property type="component" value="Unassembled WGS sequence"/>
</dbReference>
<dbReference type="InterPro" id="IPR025164">
    <property type="entry name" value="Toastrack_DUF4097"/>
</dbReference>
<dbReference type="EMBL" id="JAGSOG010000139">
    <property type="protein sequence ID" value="MBR7836394.1"/>
    <property type="molecule type" value="Genomic_DNA"/>
</dbReference>
<name>A0A941EWR3_9ACTN</name>
<organism evidence="3 4">
    <name type="scientific">Actinospica durhamensis</name>
    <dbReference type="NCBI Taxonomy" id="1508375"/>
    <lineage>
        <taxon>Bacteria</taxon>
        <taxon>Bacillati</taxon>
        <taxon>Actinomycetota</taxon>
        <taxon>Actinomycetes</taxon>
        <taxon>Catenulisporales</taxon>
        <taxon>Actinospicaceae</taxon>
        <taxon>Actinospica</taxon>
    </lineage>
</organism>
<dbReference type="AlphaFoldDB" id="A0A941EWR3"/>
<feature type="domain" description="DUF4097" evidence="2">
    <location>
        <begin position="56"/>
        <end position="262"/>
    </location>
</feature>
<keyword evidence="4" id="KW-1185">Reference proteome</keyword>